<dbReference type="PANTHER" id="PTHR30461">
    <property type="entry name" value="DNA-INVERTASE FROM LAMBDOID PROPHAGE"/>
    <property type="match status" value="1"/>
</dbReference>
<dbReference type="SMART" id="SM00857">
    <property type="entry name" value="Resolvase"/>
    <property type="match status" value="1"/>
</dbReference>
<comment type="caution">
    <text evidence="5">The sequence shown here is derived from an EMBL/GenBank/DDBJ whole genome shotgun (WGS) entry which is preliminary data.</text>
</comment>
<keyword evidence="1" id="KW-0229">DNA integration</keyword>
<organism evidence="5 6">
    <name type="scientific">Thermoproteota archaeon</name>
    <dbReference type="NCBI Taxonomy" id="2056631"/>
    <lineage>
        <taxon>Archaea</taxon>
        <taxon>Thermoproteota</taxon>
    </lineage>
</organism>
<evidence type="ECO:0000256" key="1">
    <source>
        <dbReference type="ARBA" id="ARBA00022908"/>
    </source>
</evidence>
<gene>
    <name evidence="5" type="ORF">DSO09_02735</name>
</gene>
<dbReference type="Pfam" id="PF00239">
    <property type="entry name" value="Resolvase"/>
    <property type="match status" value="1"/>
</dbReference>
<dbReference type="Proteomes" id="UP000317265">
    <property type="component" value="Unassembled WGS sequence"/>
</dbReference>
<evidence type="ECO:0000313" key="6">
    <source>
        <dbReference type="Proteomes" id="UP000317265"/>
    </source>
</evidence>
<proteinExistence type="predicted"/>
<accession>A0A523BDV7</accession>
<dbReference type="InterPro" id="IPR036162">
    <property type="entry name" value="Resolvase-like_N_sf"/>
</dbReference>
<name>A0A523BDV7_9CREN</name>
<dbReference type="PROSITE" id="PS51736">
    <property type="entry name" value="RECOMBINASES_3"/>
    <property type="match status" value="1"/>
</dbReference>
<dbReference type="InterPro" id="IPR006118">
    <property type="entry name" value="Recombinase_CS"/>
</dbReference>
<dbReference type="InterPro" id="IPR050639">
    <property type="entry name" value="SSR_resolvase"/>
</dbReference>
<keyword evidence="3" id="KW-0233">DNA recombination</keyword>
<evidence type="ECO:0000256" key="2">
    <source>
        <dbReference type="ARBA" id="ARBA00023125"/>
    </source>
</evidence>
<sequence length="201" mass="23906">MKCVAYVRVSTKEQDEEIQKKAIEEFIKTRNMEIIKWYIDKGESGAKLFKERPGASHLLKEINELKPDCIISWSLDRLGRTMLDTLNIIMEFESKGIKIITIKEEWLQTLDNNIRKLIISILSWIAEFERRRIRERQEEAWKQGKQKGRPQKVTDGLILQYIKKYQGLSKKAIWKLLKADGYDISYDRFIKRIKRISKKSK</sequence>
<protein>
    <submittedName>
        <fullName evidence="5">Resolvase</fullName>
    </submittedName>
</protein>
<dbReference type="PANTHER" id="PTHR30461:SF2">
    <property type="entry name" value="SERINE RECOMBINASE PINE-RELATED"/>
    <property type="match status" value="1"/>
</dbReference>
<dbReference type="GO" id="GO:0003677">
    <property type="term" value="F:DNA binding"/>
    <property type="evidence" value="ECO:0007669"/>
    <property type="project" value="UniProtKB-KW"/>
</dbReference>
<dbReference type="PROSITE" id="PS00397">
    <property type="entry name" value="RECOMBINASES_1"/>
    <property type="match status" value="1"/>
</dbReference>
<dbReference type="Gene3D" id="3.40.50.1390">
    <property type="entry name" value="Resolvase, N-terminal catalytic domain"/>
    <property type="match status" value="1"/>
</dbReference>
<evidence type="ECO:0000313" key="5">
    <source>
        <dbReference type="EMBL" id="TDA39133.1"/>
    </source>
</evidence>
<dbReference type="EMBL" id="QNVI01000035">
    <property type="protein sequence ID" value="TDA39133.1"/>
    <property type="molecule type" value="Genomic_DNA"/>
</dbReference>
<dbReference type="InterPro" id="IPR006119">
    <property type="entry name" value="Resolv_N"/>
</dbReference>
<evidence type="ECO:0000259" key="4">
    <source>
        <dbReference type="PROSITE" id="PS51736"/>
    </source>
</evidence>
<dbReference type="CDD" id="cd03768">
    <property type="entry name" value="SR_ResInv"/>
    <property type="match status" value="1"/>
</dbReference>
<dbReference type="SUPFAM" id="SSF53041">
    <property type="entry name" value="Resolvase-like"/>
    <property type="match status" value="1"/>
</dbReference>
<dbReference type="GO" id="GO:0000150">
    <property type="term" value="F:DNA strand exchange activity"/>
    <property type="evidence" value="ECO:0007669"/>
    <property type="project" value="InterPro"/>
</dbReference>
<dbReference type="AlphaFoldDB" id="A0A523BDV7"/>
<dbReference type="GO" id="GO:0015074">
    <property type="term" value="P:DNA integration"/>
    <property type="evidence" value="ECO:0007669"/>
    <property type="project" value="UniProtKB-KW"/>
</dbReference>
<keyword evidence="2" id="KW-0238">DNA-binding</keyword>
<feature type="domain" description="Resolvase/invertase-type recombinase catalytic" evidence="4">
    <location>
        <begin position="2"/>
        <end position="148"/>
    </location>
</feature>
<evidence type="ECO:0000256" key="3">
    <source>
        <dbReference type="ARBA" id="ARBA00023172"/>
    </source>
</evidence>
<reference evidence="5 6" key="1">
    <citation type="journal article" date="2019" name="Nat. Microbiol.">
        <title>Expanding anaerobic alkane metabolism in the domain of Archaea.</title>
        <authorList>
            <person name="Wang Y."/>
            <person name="Wegener G."/>
            <person name="Hou J."/>
            <person name="Wang F."/>
            <person name="Xiao X."/>
        </authorList>
    </citation>
    <scope>NUCLEOTIDE SEQUENCE [LARGE SCALE GENOMIC DNA]</scope>
    <source>
        <strain evidence="5">WYZ-LMO11</strain>
    </source>
</reference>